<protein>
    <submittedName>
        <fullName evidence="1">Uncharacterized protein</fullName>
    </submittedName>
</protein>
<sequence length="133" mass="14736">MQLLKEGFNHITDWYWFHDSHEVGVVIAGNPEDSCVEMQLLPEVDLTDCEAMANPICEAFCDEGGCPVLESLALNNCEGQADVAVACSCGIPRQIVTPDLFTRLLPLFTSLLNDNISRYSSSFCWFALISKKT</sequence>
<name>A0AAD4SZX8_9MAGN</name>
<keyword evidence="2" id="KW-1185">Reference proteome</keyword>
<proteinExistence type="predicted"/>
<organism evidence="1 2">
    <name type="scientific">Papaver atlanticum</name>
    <dbReference type="NCBI Taxonomy" id="357466"/>
    <lineage>
        <taxon>Eukaryota</taxon>
        <taxon>Viridiplantae</taxon>
        <taxon>Streptophyta</taxon>
        <taxon>Embryophyta</taxon>
        <taxon>Tracheophyta</taxon>
        <taxon>Spermatophyta</taxon>
        <taxon>Magnoliopsida</taxon>
        <taxon>Ranunculales</taxon>
        <taxon>Papaveraceae</taxon>
        <taxon>Papaveroideae</taxon>
        <taxon>Papaver</taxon>
    </lineage>
</organism>
<comment type="caution">
    <text evidence="1">The sequence shown here is derived from an EMBL/GenBank/DDBJ whole genome shotgun (WGS) entry which is preliminary data.</text>
</comment>
<dbReference type="AlphaFoldDB" id="A0AAD4SZX8"/>
<evidence type="ECO:0000313" key="2">
    <source>
        <dbReference type="Proteomes" id="UP001202328"/>
    </source>
</evidence>
<accession>A0AAD4SZX8</accession>
<reference evidence="1" key="1">
    <citation type="submission" date="2022-04" db="EMBL/GenBank/DDBJ databases">
        <title>A functionally conserved STORR gene fusion in Papaver species that diverged 16.8 million years ago.</title>
        <authorList>
            <person name="Catania T."/>
        </authorList>
    </citation>
    <scope>NUCLEOTIDE SEQUENCE</scope>
    <source>
        <strain evidence="1">S-188037</strain>
    </source>
</reference>
<dbReference type="EMBL" id="JAJJMB010006998">
    <property type="protein sequence ID" value="KAI3932715.1"/>
    <property type="molecule type" value="Genomic_DNA"/>
</dbReference>
<dbReference type="Proteomes" id="UP001202328">
    <property type="component" value="Unassembled WGS sequence"/>
</dbReference>
<gene>
    <name evidence="1" type="ORF">MKW98_012686</name>
</gene>
<evidence type="ECO:0000313" key="1">
    <source>
        <dbReference type="EMBL" id="KAI3932715.1"/>
    </source>
</evidence>